<reference evidence="5 6" key="1">
    <citation type="submission" date="2018-05" db="EMBL/GenBank/DDBJ databases">
        <title>Vibrio limimaris sp. nov., isolated from marine sediment.</title>
        <authorList>
            <person name="Li C.-M."/>
        </authorList>
    </citation>
    <scope>NUCLEOTIDE SEQUENCE [LARGE SCALE GENOMIC DNA]</scope>
    <source>
        <strain evidence="5 6">E4404</strain>
    </source>
</reference>
<sequence length="346" mass="39580">MKFLNLPHEDNSSAPIRCRSYAYDASQQAESLVRWEQSYEQHSNGGFSGYLDELNLGGVHLFEEFTSQALLQHCCVNEDSIWIGFSQQCQSPRINANQLQQGQLMVRPSHVEFELATPSDFHIFGLVLNKKTIADEFTGLDSDLWLGHPENILITDPRPQLSYELAKLIRMLLTDDSPLNNHISEVGSQARLQRLRPLVTSAITDLLAQITPQNLQNPKDIRSARMVVIERIQKHIEQTGEYPLTVSELCQIACVSRRTLQYAFELGLGTTPIHYIRNCRLNLIRSALLEEGNEKSISDLAIEHGFYHISLFNQHYKQLFGETPTQTINRSNSYSRRIICRDMTHR</sequence>
<dbReference type="EMBL" id="QFWT01000005">
    <property type="protein sequence ID" value="PWI33205.1"/>
    <property type="molecule type" value="Genomic_DNA"/>
</dbReference>
<dbReference type="PROSITE" id="PS00041">
    <property type="entry name" value="HTH_ARAC_FAMILY_1"/>
    <property type="match status" value="1"/>
</dbReference>
<evidence type="ECO:0000313" key="5">
    <source>
        <dbReference type="EMBL" id="PWI33205.1"/>
    </source>
</evidence>
<protein>
    <recommendedName>
        <fullName evidence="4">HTH araC/xylS-type domain-containing protein</fullName>
    </recommendedName>
</protein>
<evidence type="ECO:0000313" key="6">
    <source>
        <dbReference type="Proteomes" id="UP000245362"/>
    </source>
</evidence>
<keyword evidence="3" id="KW-0804">Transcription</keyword>
<dbReference type="InterPro" id="IPR018060">
    <property type="entry name" value="HTH_AraC"/>
</dbReference>
<keyword evidence="2" id="KW-0238">DNA-binding</keyword>
<keyword evidence="1" id="KW-0805">Transcription regulation</keyword>
<dbReference type="Gene3D" id="1.10.10.60">
    <property type="entry name" value="Homeodomain-like"/>
    <property type="match status" value="1"/>
</dbReference>
<dbReference type="SUPFAM" id="SSF46689">
    <property type="entry name" value="Homeodomain-like"/>
    <property type="match status" value="2"/>
</dbReference>
<proteinExistence type="predicted"/>
<dbReference type="AlphaFoldDB" id="A0A2U3B8Y3"/>
<dbReference type="RefSeq" id="WP_109319788.1">
    <property type="nucleotide sequence ID" value="NZ_QFWT01000005.1"/>
</dbReference>
<accession>A0A2U3B8Y3</accession>
<dbReference type="PANTHER" id="PTHR46796">
    <property type="entry name" value="HTH-TYPE TRANSCRIPTIONAL ACTIVATOR RHAS-RELATED"/>
    <property type="match status" value="1"/>
</dbReference>
<dbReference type="OrthoDB" id="6003540at2"/>
<dbReference type="GO" id="GO:0043565">
    <property type="term" value="F:sequence-specific DNA binding"/>
    <property type="evidence" value="ECO:0007669"/>
    <property type="project" value="InterPro"/>
</dbReference>
<keyword evidence="6" id="KW-1185">Reference proteome</keyword>
<dbReference type="Proteomes" id="UP000245362">
    <property type="component" value="Unassembled WGS sequence"/>
</dbReference>
<dbReference type="GO" id="GO:0003700">
    <property type="term" value="F:DNA-binding transcription factor activity"/>
    <property type="evidence" value="ECO:0007669"/>
    <property type="project" value="InterPro"/>
</dbReference>
<gene>
    <name evidence="5" type="ORF">DI392_10080</name>
</gene>
<comment type="caution">
    <text evidence="5">The sequence shown here is derived from an EMBL/GenBank/DDBJ whole genome shotgun (WGS) entry which is preliminary data.</text>
</comment>
<organism evidence="5 6">
    <name type="scientific">Vibrio albus</name>
    <dbReference type="NCBI Taxonomy" id="2200953"/>
    <lineage>
        <taxon>Bacteria</taxon>
        <taxon>Pseudomonadati</taxon>
        <taxon>Pseudomonadota</taxon>
        <taxon>Gammaproteobacteria</taxon>
        <taxon>Vibrionales</taxon>
        <taxon>Vibrionaceae</taxon>
        <taxon>Vibrio</taxon>
    </lineage>
</organism>
<evidence type="ECO:0000256" key="3">
    <source>
        <dbReference type="ARBA" id="ARBA00023163"/>
    </source>
</evidence>
<dbReference type="InterPro" id="IPR018062">
    <property type="entry name" value="HTH_AraC-typ_CS"/>
</dbReference>
<dbReference type="InterPro" id="IPR050204">
    <property type="entry name" value="AraC_XylS_family_regulators"/>
</dbReference>
<evidence type="ECO:0000256" key="1">
    <source>
        <dbReference type="ARBA" id="ARBA00023015"/>
    </source>
</evidence>
<dbReference type="InterPro" id="IPR009057">
    <property type="entry name" value="Homeodomain-like_sf"/>
</dbReference>
<dbReference type="SMART" id="SM00342">
    <property type="entry name" value="HTH_ARAC"/>
    <property type="match status" value="1"/>
</dbReference>
<dbReference type="PROSITE" id="PS01124">
    <property type="entry name" value="HTH_ARAC_FAMILY_2"/>
    <property type="match status" value="1"/>
</dbReference>
<name>A0A2U3B8Y3_9VIBR</name>
<evidence type="ECO:0000256" key="2">
    <source>
        <dbReference type="ARBA" id="ARBA00023125"/>
    </source>
</evidence>
<evidence type="ECO:0000259" key="4">
    <source>
        <dbReference type="PROSITE" id="PS01124"/>
    </source>
</evidence>
<dbReference type="Pfam" id="PF12833">
    <property type="entry name" value="HTH_18"/>
    <property type="match status" value="1"/>
</dbReference>
<dbReference type="PANTHER" id="PTHR46796:SF12">
    <property type="entry name" value="HTH-TYPE DNA-BINDING TRANSCRIPTIONAL ACTIVATOR EUTR"/>
    <property type="match status" value="1"/>
</dbReference>
<feature type="domain" description="HTH araC/xylS-type" evidence="4">
    <location>
        <begin position="230"/>
        <end position="330"/>
    </location>
</feature>